<feature type="region of interest" description="Disordered" evidence="7">
    <location>
        <begin position="191"/>
        <end position="250"/>
    </location>
</feature>
<dbReference type="Proteomes" id="UP001305779">
    <property type="component" value="Unassembled WGS sequence"/>
</dbReference>
<evidence type="ECO:0000313" key="9">
    <source>
        <dbReference type="EMBL" id="KAK4505475.1"/>
    </source>
</evidence>
<comment type="caution">
    <text evidence="9">The sequence shown here is derived from an EMBL/GenBank/DDBJ whole genome shotgun (WGS) entry which is preliminary data.</text>
</comment>
<dbReference type="InterPro" id="IPR036986">
    <property type="entry name" value="S4_RNA-bd_sf"/>
</dbReference>
<reference evidence="9 10" key="1">
    <citation type="journal article" date="2023" name="G3 (Bethesda)">
        <title>A chromosome-level genome assembly of Zasmidium syzygii isolated from banana leaves.</title>
        <authorList>
            <person name="van Westerhoven A.C."/>
            <person name="Mehrabi R."/>
            <person name="Talebi R."/>
            <person name="Steentjes M.B.F."/>
            <person name="Corcolon B."/>
            <person name="Chong P.A."/>
            <person name="Kema G.H.J."/>
            <person name="Seidl M.F."/>
        </authorList>
    </citation>
    <scope>NUCLEOTIDE SEQUENCE [LARGE SCALE GENOMIC DNA]</scope>
    <source>
        <strain evidence="9 10">P124</strain>
    </source>
</reference>
<dbReference type="SUPFAM" id="SSF55174">
    <property type="entry name" value="Alpha-L RNA-binding motif"/>
    <property type="match status" value="1"/>
</dbReference>
<evidence type="ECO:0000313" key="10">
    <source>
        <dbReference type="Proteomes" id="UP001305779"/>
    </source>
</evidence>
<proteinExistence type="inferred from homology"/>
<keyword evidence="10" id="KW-1185">Reference proteome</keyword>
<dbReference type="EMBL" id="JAXOVC010000002">
    <property type="protein sequence ID" value="KAK4505475.1"/>
    <property type="molecule type" value="Genomic_DNA"/>
</dbReference>
<evidence type="ECO:0000256" key="6">
    <source>
        <dbReference type="PROSITE-ProRule" id="PRU00182"/>
    </source>
</evidence>
<sequence>MPRTKKIHALKRPKLRQSWSKFNLYNLSRVTAPPAANKTFFQQKWLAKSMLRSYHNPDVREGTWTRMFDRRLPAVVPMDHRYLAKYDGSEMASGRGMGVDKKPQRDARGNEIRGPEKTPYMHMTFHPLERRLDTAIFRALFASSTREARQFVVHGWVKVNGRKMIYPGYQLNPGDMFQVDPERVLYATGARKVKKDKAESNQELRRRAEERTAKKEKAEEDRAVGAVVEEEPENNTVEPTAEEDDTTTPQTYSTELKALLKRATAILDDSKRDLSGKRQQELRTFRKDLKSTFSKLRGMDESDLQETTESFETALAEILTKVPAEDLSKQEQAADAAASPSEPLPSNPQLQNKTTLDAHRARKDAELLQAALVRARANPIDTTKPYATPWTPRDYMSAFAFIPRYLEVNQNICSAVYLRHPVARPGLAEVPTPFHAETMALGFNWYLRRR</sequence>
<dbReference type="InterPro" id="IPR018079">
    <property type="entry name" value="Ribosomal_uS4_CS"/>
</dbReference>
<feature type="region of interest" description="Disordered" evidence="7">
    <location>
        <begin position="327"/>
        <end position="351"/>
    </location>
</feature>
<gene>
    <name evidence="9" type="ORF">PRZ48_003438</name>
</gene>
<name>A0ABR0EVK8_ZASCE</name>
<evidence type="ECO:0000256" key="2">
    <source>
        <dbReference type="ARBA" id="ARBA00022730"/>
    </source>
</evidence>
<feature type="domain" description="RNA-binding S4" evidence="8">
    <location>
        <begin position="130"/>
        <end position="190"/>
    </location>
</feature>
<dbReference type="InterPro" id="IPR002942">
    <property type="entry name" value="S4_RNA-bd"/>
</dbReference>
<evidence type="ECO:0000256" key="7">
    <source>
        <dbReference type="SAM" id="MobiDB-lite"/>
    </source>
</evidence>
<dbReference type="InterPro" id="IPR022801">
    <property type="entry name" value="Ribosomal_uS4"/>
</dbReference>
<dbReference type="Pfam" id="PF01479">
    <property type="entry name" value="S4"/>
    <property type="match status" value="1"/>
</dbReference>
<feature type="region of interest" description="Disordered" evidence="7">
    <location>
        <begin position="93"/>
        <end position="119"/>
    </location>
</feature>
<keyword evidence="5" id="KW-0687">Ribonucleoprotein</keyword>
<keyword evidence="2 6" id="KW-0699">rRNA-binding</keyword>
<keyword evidence="4" id="KW-0689">Ribosomal protein</keyword>
<dbReference type="Gene3D" id="3.10.290.10">
    <property type="entry name" value="RNA-binding S4 domain"/>
    <property type="match status" value="1"/>
</dbReference>
<evidence type="ECO:0000256" key="1">
    <source>
        <dbReference type="ARBA" id="ARBA00007465"/>
    </source>
</evidence>
<protein>
    <recommendedName>
        <fullName evidence="8">RNA-binding S4 domain-containing protein</fullName>
    </recommendedName>
</protein>
<dbReference type="PROSITE" id="PS00632">
    <property type="entry name" value="RIBOSOMAL_S4"/>
    <property type="match status" value="1"/>
</dbReference>
<dbReference type="PANTHER" id="PTHR11831">
    <property type="entry name" value="30S 40S RIBOSOMAL PROTEIN"/>
    <property type="match status" value="1"/>
</dbReference>
<dbReference type="PANTHER" id="PTHR11831:SF4">
    <property type="entry name" value="SMALL RIBOSOMAL SUBUNIT PROTEIN US4M"/>
    <property type="match status" value="1"/>
</dbReference>
<comment type="similarity">
    <text evidence="1">Belongs to the universal ribosomal protein uS4 family.</text>
</comment>
<evidence type="ECO:0000256" key="3">
    <source>
        <dbReference type="ARBA" id="ARBA00022884"/>
    </source>
</evidence>
<evidence type="ECO:0000259" key="8">
    <source>
        <dbReference type="SMART" id="SM00363"/>
    </source>
</evidence>
<dbReference type="PROSITE" id="PS50889">
    <property type="entry name" value="S4"/>
    <property type="match status" value="1"/>
</dbReference>
<accession>A0ABR0EVK8</accession>
<evidence type="ECO:0000256" key="5">
    <source>
        <dbReference type="ARBA" id="ARBA00023274"/>
    </source>
</evidence>
<keyword evidence="3 6" id="KW-0694">RNA-binding</keyword>
<feature type="compositionally biased region" description="Basic and acidic residues" evidence="7">
    <location>
        <begin position="196"/>
        <end position="223"/>
    </location>
</feature>
<evidence type="ECO:0000256" key="4">
    <source>
        <dbReference type="ARBA" id="ARBA00022980"/>
    </source>
</evidence>
<dbReference type="SMART" id="SM00363">
    <property type="entry name" value="S4"/>
    <property type="match status" value="1"/>
</dbReference>
<dbReference type="CDD" id="cd00165">
    <property type="entry name" value="S4"/>
    <property type="match status" value="1"/>
</dbReference>
<organism evidence="9 10">
    <name type="scientific">Zasmidium cellare</name>
    <name type="common">Wine cellar mold</name>
    <name type="synonym">Racodium cellare</name>
    <dbReference type="NCBI Taxonomy" id="395010"/>
    <lineage>
        <taxon>Eukaryota</taxon>
        <taxon>Fungi</taxon>
        <taxon>Dikarya</taxon>
        <taxon>Ascomycota</taxon>
        <taxon>Pezizomycotina</taxon>
        <taxon>Dothideomycetes</taxon>
        <taxon>Dothideomycetidae</taxon>
        <taxon>Mycosphaerellales</taxon>
        <taxon>Mycosphaerellaceae</taxon>
        <taxon>Zasmidium</taxon>
    </lineage>
</organism>
<feature type="compositionally biased region" description="Basic and acidic residues" evidence="7">
    <location>
        <begin position="98"/>
        <end position="116"/>
    </location>
</feature>